<keyword evidence="3" id="KW-1185">Reference proteome</keyword>
<accession>A0A3N0GK83</accession>
<dbReference type="InterPro" id="IPR036873">
    <property type="entry name" value="Rhodanese-like_dom_sf"/>
</dbReference>
<feature type="domain" description="Rhodanese" evidence="1">
    <location>
        <begin position="16"/>
        <end position="103"/>
    </location>
</feature>
<dbReference type="SUPFAM" id="SSF52821">
    <property type="entry name" value="Rhodanese/Cell cycle control phosphatase"/>
    <property type="match status" value="1"/>
</dbReference>
<evidence type="ECO:0000259" key="1">
    <source>
        <dbReference type="PROSITE" id="PS50206"/>
    </source>
</evidence>
<dbReference type="CDD" id="cd00158">
    <property type="entry name" value="RHOD"/>
    <property type="match status" value="1"/>
</dbReference>
<dbReference type="OrthoDB" id="9800872at2"/>
<dbReference type="InterPro" id="IPR001763">
    <property type="entry name" value="Rhodanese-like_dom"/>
</dbReference>
<evidence type="ECO:0000313" key="2">
    <source>
        <dbReference type="EMBL" id="RNM12831.1"/>
    </source>
</evidence>
<dbReference type="EMBL" id="RJSF01000044">
    <property type="protein sequence ID" value="RNM12831.1"/>
    <property type="molecule type" value="Genomic_DNA"/>
</dbReference>
<evidence type="ECO:0000313" key="3">
    <source>
        <dbReference type="Proteomes" id="UP000279994"/>
    </source>
</evidence>
<dbReference type="InterPro" id="IPR050229">
    <property type="entry name" value="GlpE_sulfurtransferase"/>
</dbReference>
<protein>
    <submittedName>
        <fullName evidence="2">Rhodanese-like domain-containing protein</fullName>
    </submittedName>
</protein>
<dbReference type="Proteomes" id="UP000279994">
    <property type="component" value="Unassembled WGS sequence"/>
</dbReference>
<dbReference type="Gene3D" id="3.40.250.10">
    <property type="entry name" value="Rhodanese-like domain"/>
    <property type="match status" value="1"/>
</dbReference>
<dbReference type="PANTHER" id="PTHR43031:SF1">
    <property type="entry name" value="PYRIDINE NUCLEOTIDE-DISULPHIDE OXIDOREDUCTASE"/>
    <property type="match status" value="1"/>
</dbReference>
<dbReference type="SMART" id="SM00450">
    <property type="entry name" value="RHOD"/>
    <property type="match status" value="1"/>
</dbReference>
<dbReference type="RefSeq" id="WP_123224592.1">
    <property type="nucleotide sequence ID" value="NZ_RJSF01000044.1"/>
</dbReference>
<name>A0A3N0GK83_9ACTN</name>
<dbReference type="PANTHER" id="PTHR43031">
    <property type="entry name" value="FAD-DEPENDENT OXIDOREDUCTASE"/>
    <property type="match status" value="1"/>
</dbReference>
<reference evidence="2 3" key="1">
    <citation type="submission" date="2018-11" db="EMBL/GenBank/DDBJ databases">
        <authorList>
            <person name="Li F."/>
        </authorList>
    </citation>
    <scope>NUCLEOTIDE SEQUENCE [LARGE SCALE GENOMIC DNA]</scope>
    <source>
        <strain evidence="2 3">Gsoil 818</strain>
    </source>
</reference>
<dbReference type="PROSITE" id="PS50206">
    <property type="entry name" value="RHODANESE_3"/>
    <property type="match status" value="1"/>
</dbReference>
<comment type="caution">
    <text evidence="2">The sequence shown here is derived from an EMBL/GenBank/DDBJ whole genome shotgun (WGS) entry which is preliminary data.</text>
</comment>
<organism evidence="2 3">
    <name type="scientific">Nocardioides pocheonensis</name>
    <dbReference type="NCBI Taxonomy" id="661485"/>
    <lineage>
        <taxon>Bacteria</taxon>
        <taxon>Bacillati</taxon>
        <taxon>Actinomycetota</taxon>
        <taxon>Actinomycetes</taxon>
        <taxon>Propionibacteriales</taxon>
        <taxon>Nocardioidaceae</taxon>
        <taxon>Nocardioides</taxon>
    </lineage>
</organism>
<dbReference type="Pfam" id="PF00581">
    <property type="entry name" value="Rhodanese"/>
    <property type="match status" value="1"/>
</dbReference>
<sequence length="105" mass="11265">MDAIPAVTVDQVPQPLPDGLTVLDVREPVEWQQAHVPGSVHIPLGELPSRLEELPSDQQLLVVCAVGARSARAVRYLVERGHDAVNLAGGLMEWQEAGRELVGGS</sequence>
<dbReference type="AlphaFoldDB" id="A0A3N0GK83"/>
<proteinExistence type="predicted"/>
<gene>
    <name evidence="2" type="ORF">EFL26_19055</name>
</gene>